<evidence type="ECO:0000256" key="1">
    <source>
        <dbReference type="ARBA" id="ARBA00004651"/>
    </source>
</evidence>
<keyword evidence="7 8" id="KW-0472">Membrane</keyword>
<feature type="transmembrane region" description="Helical" evidence="8">
    <location>
        <begin position="174"/>
        <end position="198"/>
    </location>
</feature>
<comment type="similarity">
    <text evidence="2">Belongs to the autoinducer-2 exporter (AI-2E) (TC 2.A.86) family.</text>
</comment>
<dbReference type="RefSeq" id="WP_262871801.1">
    <property type="nucleotide sequence ID" value="NZ_CP092362.2"/>
</dbReference>
<dbReference type="Pfam" id="PF01594">
    <property type="entry name" value="AI-2E_transport"/>
    <property type="match status" value="1"/>
</dbReference>
<keyword evidence="10" id="KW-1185">Reference proteome</keyword>
<evidence type="ECO:0000256" key="2">
    <source>
        <dbReference type="ARBA" id="ARBA00009773"/>
    </source>
</evidence>
<dbReference type="PANTHER" id="PTHR21716">
    <property type="entry name" value="TRANSMEMBRANE PROTEIN"/>
    <property type="match status" value="1"/>
</dbReference>
<keyword evidence="6 8" id="KW-1133">Transmembrane helix</keyword>
<sequence>MPGQLAALLTLLLALGVIGEIGYLVVWRAVREMPALIDQFVATVQGVRDKLQGMAQNSPQLNQLTNSVTHWLQRHRSDAIGLITTGAGYTVEAVTALVLTLFISFFLLYDARRIWGWLLRAFGEPYRTRVDSAGHAAWDAITGYVRGTVAIAAIHAVVIGVALVLLGTPLAGPLAVLVFFGSFVPLAGAVVAGGLAVVATLGTGGWVPALILAGVILGENQLEAHVLQPLIMGHSVRLHPLAIGLTVTAGTLVGGVIGAVVAVPVAAIVYRALPVLTGREEPQTAVSPAAPVPAGPR</sequence>
<name>A0ABY3TEU2_9MYCO</name>
<keyword evidence="3" id="KW-0813">Transport</keyword>
<dbReference type="Proteomes" id="UP001055337">
    <property type="component" value="Chromosome"/>
</dbReference>
<evidence type="ECO:0000313" key="10">
    <source>
        <dbReference type="Proteomes" id="UP001055337"/>
    </source>
</evidence>
<dbReference type="InterPro" id="IPR002549">
    <property type="entry name" value="AI-2E-like"/>
</dbReference>
<evidence type="ECO:0000256" key="3">
    <source>
        <dbReference type="ARBA" id="ARBA00022448"/>
    </source>
</evidence>
<gene>
    <name evidence="9" type="ORF">MI149_19980</name>
</gene>
<evidence type="ECO:0000313" key="9">
    <source>
        <dbReference type="EMBL" id="ULN39973.2"/>
    </source>
</evidence>
<evidence type="ECO:0000256" key="8">
    <source>
        <dbReference type="SAM" id="Phobius"/>
    </source>
</evidence>
<feature type="transmembrane region" description="Helical" evidence="8">
    <location>
        <begin position="87"/>
        <end position="109"/>
    </location>
</feature>
<evidence type="ECO:0000256" key="5">
    <source>
        <dbReference type="ARBA" id="ARBA00022692"/>
    </source>
</evidence>
<proteinExistence type="inferred from homology"/>
<accession>A0ABY3TEU2</accession>
<evidence type="ECO:0000256" key="4">
    <source>
        <dbReference type="ARBA" id="ARBA00022475"/>
    </source>
</evidence>
<dbReference type="EMBL" id="CP092362">
    <property type="protein sequence ID" value="ULN39973.2"/>
    <property type="molecule type" value="Genomic_DNA"/>
</dbReference>
<feature type="transmembrane region" description="Helical" evidence="8">
    <location>
        <begin position="149"/>
        <end position="168"/>
    </location>
</feature>
<reference evidence="9" key="1">
    <citation type="submission" date="2022-08" db="EMBL/GenBank/DDBJ databases">
        <title>Whole genome sequencing of non-tuberculosis mycobacteria type-strains.</title>
        <authorList>
            <person name="Igarashi Y."/>
            <person name="Osugi A."/>
            <person name="Mitarai S."/>
        </authorList>
    </citation>
    <scope>NUCLEOTIDE SEQUENCE</scope>
    <source>
        <strain evidence="9">JCM 16369</strain>
    </source>
</reference>
<evidence type="ECO:0000256" key="7">
    <source>
        <dbReference type="ARBA" id="ARBA00023136"/>
    </source>
</evidence>
<keyword evidence="4" id="KW-1003">Cell membrane</keyword>
<feature type="transmembrane region" description="Helical" evidence="8">
    <location>
        <begin position="205"/>
        <end position="222"/>
    </location>
</feature>
<dbReference type="PANTHER" id="PTHR21716:SF53">
    <property type="entry name" value="PERMEASE PERM-RELATED"/>
    <property type="match status" value="1"/>
</dbReference>
<feature type="transmembrane region" description="Helical" evidence="8">
    <location>
        <begin position="242"/>
        <end position="270"/>
    </location>
</feature>
<evidence type="ECO:0000256" key="6">
    <source>
        <dbReference type="ARBA" id="ARBA00022989"/>
    </source>
</evidence>
<comment type="subcellular location">
    <subcellularLocation>
        <location evidence="1">Cell membrane</location>
        <topology evidence="1">Multi-pass membrane protein</topology>
    </subcellularLocation>
</comment>
<organism evidence="9 10">
    <name type="scientific">Mycolicibacterium crocinum</name>
    <dbReference type="NCBI Taxonomy" id="388459"/>
    <lineage>
        <taxon>Bacteria</taxon>
        <taxon>Bacillati</taxon>
        <taxon>Actinomycetota</taxon>
        <taxon>Actinomycetes</taxon>
        <taxon>Mycobacteriales</taxon>
        <taxon>Mycobacteriaceae</taxon>
        <taxon>Mycolicibacterium</taxon>
    </lineage>
</organism>
<protein>
    <submittedName>
        <fullName evidence="9">AI-2E family transporter</fullName>
    </submittedName>
</protein>
<keyword evidence="5 8" id="KW-0812">Transmembrane</keyword>